<dbReference type="Proteomes" id="UP000008207">
    <property type="component" value="Chromosome"/>
</dbReference>
<dbReference type="AlphaFoldDB" id="B8IS00"/>
<dbReference type="HOGENOM" id="CLU_3235918_0_0_5"/>
<gene>
    <name evidence="1" type="ordered locus">Mnod_1822</name>
</gene>
<name>B8IS00_METNO</name>
<organism evidence="1 2">
    <name type="scientific">Methylobacterium nodulans (strain LMG 21967 / CNCM I-2342 / ORS 2060)</name>
    <dbReference type="NCBI Taxonomy" id="460265"/>
    <lineage>
        <taxon>Bacteria</taxon>
        <taxon>Pseudomonadati</taxon>
        <taxon>Pseudomonadota</taxon>
        <taxon>Alphaproteobacteria</taxon>
        <taxon>Hyphomicrobiales</taxon>
        <taxon>Methylobacteriaceae</taxon>
        <taxon>Methylobacterium</taxon>
    </lineage>
</organism>
<dbReference type="EMBL" id="CP001349">
    <property type="protein sequence ID" value="ACL56812.1"/>
    <property type="molecule type" value="Genomic_DNA"/>
</dbReference>
<reference evidence="1 2" key="1">
    <citation type="submission" date="2009-01" db="EMBL/GenBank/DDBJ databases">
        <title>Complete sequence of chromosome of Methylobacterium nodulans ORS 2060.</title>
        <authorList>
            <consortium name="US DOE Joint Genome Institute"/>
            <person name="Lucas S."/>
            <person name="Copeland A."/>
            <person name="Lapidus A."/>
            <person name="Glavina del Rio T."/>
            <person name="Dalin E."/>
            <person name="Tice H."/>
            <person name="Bruce D."/>
            <person name="Goodwin L."/>
            <person name="Pitluck S."/>
            <person name="Sims D."/>
            <person name="Brettin T."/>
            <person name="Detter J.C."/>
            <person name="Han C."/>
            <person name="Larimer F."/>
            <person name="Land M."/>
            <person name="Hauser L."/>
            <person name="Kyrpides N."/>
            <person name="Ivanova N."/>
            <person name="Marx C.J."/>
            <person name="Richardson P."/>
        </authorList>
    </citation>
    <scope>NUCLEOTIDE SEQUENCE [LARGE SCALE GENOMIC DNA]</scope>
    <source>
        <strain evidence="2">LMG 21967 / CNCM I-2342 / ORS 2060</strain>
    </source>
</reference>
<evidence type="ECO:0000313" key="1">
    <source>
        <dbReference type="EMBL" id="ACL56812.1"/>
    </source>
</evidence>
<accession>B8IS00</accession>
<sequence>MLSERSRLGQPTPALNLMIAQDEAAGGIDVVDPVPPGNPIEKP</sequence>
<evidence type="ECO:0000313" key="2">
    <source>
        <dbReference type="Proteomes" id="UP000008207"/>
    </source>
</evidence>
<dbReference type="KEGG" id="mno:Mnod_1822"/>
<protein>
    <submittedName>
        <fullName evidence="1">Uncharacterized protein</fullName>
    </submittedName>
</protein>
<keyword evidence="2" id="KW-1185">Reference proteome</keyword>
<proteinExistence type="predicted"/>